<reference evidence="1 3" key="1">
    <citation type="journal article" date="2012" name="Nature">
        <title>Algal genomes reveal evolutionary mosaicism and the fate of nucleomorphs.</title>
        <authorList>
            <consortium name="DOE Joint Genome Institute"/>
            <person name="Curtis B.A."/>
            <person name="Tanifuji G."/>
            <person name="Burki F."/>
            <person name="Gruber A."/>
            <person name="Irimia M."/>
            <person name="Maruyama S."/>
            <person name="Arias M.C."/>
            <person name="Ball S.G."/>
            <person name="Gile G.H."/>
            <person name="Hirakawa Y."/>
            <person name="Hopkins J.F."/>
            <person name="Kuo A."/>
            <person name="Rensing S.A."/>
            <person name="Schmutz J."/>
            <person name="Symeonidi A."/>
            <person name="Elias M."/>
            <person name="Eveleigh R.J."/>
            <person name="Herman E.K."/>
            <person name="Klute M.J."/>
            <person name="Nakayama T."/>
            <person name="Obornik M."/>
            <person name="Reyes-Prieto A."/>
            <person name="Armbrust E.V."/>
            <person name="Aves S.J."/>
            <person name="Beiko R.G."/>
            <person name="Coutinho P."/>
            <person name="Dacks J.B."/>
            <person name="Durnford D.G."/>
            <person name="Fast N.M."/>
            <person name="Green B.R."/>
            <person name="Grisdale C.J."/>
            <person name="Hempel F."/>
            <person name="Henrissat B."/>
            <person name="Hoppner M.P."/>
            <person name="Ishida K."/>
            <person name="Kim E."/>
            <person name="Koreny L."/>
            <person name="Kroth P.G."/>
            <person name="Liu Y."/>
            <person name="Malik S.B."/>
            <person name="Maier U.G."/>
            <person name="McRose D."/>
            <person name="Mock T."/>
            <person name="Neilson J.A."/>
            <person name="Onodera N.T."/>
            <person name="Poole A.M."/>
            <person name="Pritham E.J."/>
            <person name="Richards T.A."/>
            <person name="Rocap G."/>
            <person name="Roy S.W."/>
            <person name="Sarai C."/>
            <person name="Schaack S."/>
            <person name="Shirato S."/>
            <person name="Slamovits C.H."/>
            <person name="Spencer D.F."/>
            <person name="Suzuki S."/>
            <person name="Worden A.Z."/>
            <person name="Zauner S."/>
            <person name="Barry K."/>
            <person name="Bell C."/>
            <person name="Bharti A.K."/>
            <person name="Crow J.A."/>
            <person name="Grimwood J."/>
            <person name="Kramer R."/>
            <person name="Lindquist E."/>
            <person name="Lucas S."/>
            <person name="Salamov A."/>
            <person name="McFadden G.I."/>
            <person name="Lane C.E."/>
            <person name="Keeling P.J."/>
            <person name="Gray M.W."/>
            <person name="Grigoriev I.V."/>
            <person name="Archibald J.M."/>
        </authorList>
    </citation>
    <scope>NUCLEOTIDE SEQUENCE</scope>
    <source>
        <strain evidence="1 3">CCMP2712</strain>
    </source>
</reference>
<reference evidence="3" key="2">
    <citation type="submission" date="2012-11" db="EMBL/GenBank/DDBJ databases">
        <authorList>
            <person name="Kuo A."/>
            <person name="Curtis B.A."/>
            <person name="Tanifuji G."/>
            <person name="Burki F."/>
            <person name="Gruber A."/>
            <person name="Irimia M."/>
            <person name="Maruyama S."/>
            <person name="Arias M.C."/>
            <person name="Ball S.G."/>
            <person name="Gile G.H."/>
            <person name="Hirakawa Y."/>
            <person name="Hopkins J.F."/>
            <person name="Rensing S.A."/>
            <person name="Schmutz J."/>
            <person name="Symeonidi A."/>
            <person name="Elias M."/>
            <person name="Eveleigh R.J."/>
            <person name="Herman E.K."/>
            <person name="Klute M.J."/>
            <person name="Nakayama T."/>
            <person name="Obornik M."/>
            <person name="Reyes-Prieto A."/>
            <person name="Armbrust E.V."/>
            <person name="Aves S.J."/>
            <person name="Beiko R.G."/>
            <person name="Coutinho P."/>
            <person name="Dacks J.B."/>
            <person name="Durnford D.G."/>
            <person name="Fast N.M."/>
            <person name="Green B.R."/>
            <person name="Grisdale C."/>
            <person name="Hempe F."/>
            <person name="Henrissat B."/>
            <person name="Hoppner M.P."/>
            <person name="Ishida K.-I."/>
            <person name="Kim E."/>
            <person name="Koreny L."/>
            <person name="Kroth P.G."/>
            <person name="Liu Y."/>
            <person name="Malik S.-B."/>
            <person name="Maier U.G."/>
            <person name="McRose D."/>
            <person name="Mock T."/>
            <person name="Neilson J.A."/>
            <person name="Onodera N.T."/>
            <person name="Poole A.M."/>
            <person name="Pritham E.J."/>
            <person name="Richards T.A."/>
            <person name="Rocap G."/>
            <person name="Roy S.W."/>
            <person name="Sarai C."/>
            <person name="Schaack S."/>
            <person name="Shirato S."/>
            <person name="Slamovits C.H."/>
            <person name="Spencer D.F."/>
            <person name="Suzuki S."/>
            <person name="Worden A.Z."/>
            <person name="Zauner S."/>
            <person name="Barry K."/>
            <person name="Bell C."/>
            <person name="Bharti A.K."/>
            <person name="Crow J.A."/>
            <person name="Grimwood J."/>
            <person name="Kramer R."/>
            <person name="Lindquist E."/>
            <person name="Lucas S."/>
            <person name="Salamov A."/>
            <person name="McFadden G.I."/>
            <person name="Lane C.E."/>
            <person name="Keeling P.J."/>
            <person name="Gray M.W."/>
            <person name="Grigoriev I.V."/>
            <person name="Archibald J.M."/>
        </authorList>
    </citation>
    <scope>NUCLEOTIDE SEQUENCE</scope>
    <source>
        <strain evidence="3">CCMP2712</strain>
    </source>
</reference>
<proteinExistence type="predicted"/>
<accession>L1INZ2</accession>
<protein>
    <submittedName>
        <fullName evidence="1 2">Uncharacterized protein</fullName>
    </submittedName>
</protein>
<evidence type="ECO:0000313" key="3">
    <source>
        <dbReference type="Proteomes" id="UP000011087"/>
    </source>
</evidence>
<evidence type="ECO:0000313" key="2">
    <source>
        <dbReference type="EnsemblProtists" id="EKX37614"/>
    </source>
</evidence>
<dbReference type="EMBL" id="JH993057">
    <property type="protein sequence ID" value="EKX37614.1"/>
    <property type="molecule type" value="Genomic_DNA"/>
</dbReference>
<sequence length="134" mass="14666">MKCLEAEWLCAVASTSHLSDGNLGSDAYLGSSCWVHRYPIDMTCLHGMCRSRSRGSAVVVSKLHLGRSNLEKSSVDLLWVLLKHRPPACNANFACACERAVVVAATRSPPLDAPDRRGVVSFITMEFSIKLQTM</sequence>
<dbReference type="Proteomes" id="UP000011087">
    <property type="component" value="Unassembled WGS sequence"/>
</dbReference>
<dbReference type="HOGENOM" id="CLU_1901767_0_0_1"/>
<reference evidence="2" key="3">
    <citation type="submission" date="2015-06" db="UniProtKB">
        <authorList>
            <consortium name="EnsemblProtists"/>
        </authorList>
    </citation>
    <scope>IDENTIFICATION</scope>
</reference>
<feature type="non-terminal residue" evidence="1">
    <location>
        <position position="1"/>
    </location>
</feature>
<evidence type="ECO:0000313" key="1">
    <source>
        <dbReference type="EMBL" id="EKX37614.1"/>
    </source>
</evidence>
<dbReference type="RefSeq" id="XP_005824594.1">
    <property type="nucleotide sequence ID" value="XM_005824537.1"/>
</dbReference>
<gene>
    <name evidence="1" type="ORF">GUITHDRAFT_154930</name>
</gene>
<dbReference type="EnsemblProtists" id="EKX37614">
    <property type="protein sequence ID" value="EKX37614"/>
    <property type="gene ID" value="GUITHDRAFT_154930"/>
</dbReference>
<keyword evidence="3" id="KW-1185">Reference proteome</keyword>
<organism evidence="1">
    <name type="scientific">Guillardia theta (strain CCMP2712)</name>
    <name type="common">Cryptophyte</name>
    <dbReference type="NCBI Taxonomy" id="905079"/>
    <lineage>
        <taxon>Eukaryota</taxon>
        <taxon>Cryptophyceae</taxon>
        <taxon>Pyrenomonadales</taxon>
        <taxon>Geminigeraceae</taxon>
        <taxon>Guillardia</taxon>
    </lineage>
</organism>
<dbReference type="GeneID" id="17294316"/>
<dbReference type="AlphaFoldDB" id="L1INZ2"/>
<name>L1INZ2_GUITC</name>
<dbReference type="PaxDb" id="55529-EKX37614"/>
<dbReference type="KEGG" id="gtt:GUITHDRAFT_154930"/>